<dbReference type="EMBL" id="LT906555">
    <property type="protein sequence ID" value="SNW62441.1"/>
    <property type="molecule type" value="Genomic_DNA"/>
</dbReference>
<reference evidence="1" key="1">
    <citation type="submission" date="2017-08" db="EMBL/GenBank/DDBJ databases">
        <authorList>
            <consortium name="Urmite Genomes"/>
        </authorList>
    </citation>
    <scope>NUCLEOTIDE SEQUENCE [LARGE SCALE GENOMIC DNA]</scope>
    <source>
        <strain evidence="1">IHUMI-LCC2</strain>
    </source>
</reference>
<proteinExistence type="predicted"/>
<keyword evidence="2" id="KW-1185">Reference proteome</keyword>
<dbReference type="KEGG" id="vg:35382336"/>
<sequence>MDNKVCFPIKYIFRKMFNSEMNHYEVDKSFLDHITNNLSNKCVTSAELDNTLKNALKCSEYNDHIEMEQIEYYEYVPTLKVDRFGESRIVSERKKYIKYERKNIHTHTFKTALYNISNYSSNSLLHKLLRTQYYVNEGLI</sequence>
<protein>
    <submittedName>
        <fullName evidence="1">Uncharacterized protein</fullName>
    </submittedName>
</protein>
<dbReference type="RefSeq" id="YP_009448743.1">
    <property type="nucleotide sequence ID" value="NC_036594.1"/>
</dbReference>
<dbReference type="GeneID" id="35382336"/>
<name>A0A2I2L4K4_9VIRU</name>
<organism evidence="1">
    <name type="scientific">Orpheovirus IHUMI-LCC2</name>
    <dbReference type="NCBI Taxonomy" id="2023057"/>
    <lineage>
        <taxon>Viruses</taxon>
        <taxon>Varidnaviria</taxon>
        <taxon>Bamfordvirae</taxon>
        <taxon>Nucleocytoviricota</taxon>
        <taxon>Megaviricetes</taxon>
        <taxon>Pimascovirales</taxon>
        <taxon>Ocovirineae</taxon>
        <taxon>Orpheoviridae</taxon>
        <taxon>Alphaorpheovirus</taxon>
        <taxon>Alphaorpheovirus massiliense</taxon>
    </lineage>
</organism>
<accession>A0A2I2L4K4</accession>
<evidence type="ECO:0000313" key="1">
    <source>
        <dbReference type="EMBL" id="SNW62441.1"/>
    </source>
</evidence>
<evidence type="ECO:0000313" key="2">
    <source>
        <dbReference type="Proteomes" id="UP000236316"/>
    </source>
</evidence>
<gene>
    <name evidence="1" type="ORF">ORPV_537</name>
</gene>
<dbReference type="Proteomes" id="UP000236316">
    <property type="component" value="Segment"/>
</dbReference>